<dbReference type="PANTHER" id="PTHR37285">
    <property type="entry name" value="SPORE WALL MATURATION PROTEIN DIT1"/>
    <property type="match status" value="1"/>
</dbReference>
<dbReference type="AlphaFoldDB" id="A0A6A5SZA7"/>
<dbReference type="Pfam" id="PF05141">
    <property type="entry name" value="DIT1_PvcA"/>
    <property type="match status" value="1"/>
</dbReference>
<evidence type="ECO:0008006" key="3">
    <source>
        <dbReference type="Google" id="ProtNLM"/>
    </source>
</evidence>
<protein>
    <recommendedName>
        <fullName evidence="3">Pyoverdine/dityrosine biosynthesis protein</fullName>
    </recommendedName>
</protein>
<dbReference type="Proteomes" id="UP000800038">
    <property type="component" value="Unassembled WGS sequence"/>
</dbReference>
<gene>
    <name evidence="1" type="ORF">EJ02DRAFT_339532</name>
</gene>
<accession>A0A6A5SZA7</accession>
<evidence type="ECO:0000313" key="1">
    <source>
        <dbReference type="EMBL" id="KAF1945054.1"/>
    </source>
</evidence>
<organism evidence="1 2">
    <name type="scientific">Clathrospora elynae</name>
    <dbReference type="NCBI Taxonomy" id="706981"/>
    <lineage>
        <taxon>Eukaryota</taxon>
        <taxon>Fungi</taxon>
        <taxon>Dikarya</taxon>
        <taxon>Ascomycota</taxon>
        <taxon>Pezizomycotina</taxon>
        <taxon>Dothideomycetes</taxon>
        <taxon>Pleosporomycetidae</taxon>
        <taxon>Pleosporales</taxon>
        <taxon>Diademaceae</taxon>
        <taxon>Clathrospora</taxon>
    </lineage>
</organism>
<proteinExistence type="predicted"/>
<dbReference type="EMBL" id="ML976012">
    <property type="protein sequence ID" value="KAF1945054.1"/>
    <property type="molecule type" value="Genomic_DNA"/>
</dbReference>
<keyword evidence="2" id="KW-1185">Reference proteome</keyword>
<evidence type="ECO:0000313" key="2">
    <source>
        <dbReference type="Proteomes" id="UP000800038"/>
    </source>
</evidence>
<sequence>MEVTETSSDVSETCSKILDIVFEYALNKFDDTKERLAAGRPKFLSVIEPFVSAGKQVKMALPAFPFKSANKVYKVLGTLPDKAEELALDRLNDMCKRIKDVYEPGAKLTIISDGLVYNDLLGIPDRDTWSYGEALRKMSAEKGFSHIDFSRLKDLANFPGLPEKLQEISYVANATNFRRVILNKHGNEDIDIDHEIATNPDTKLTYLGYRRFLESDLQYIFPVGEGRTNNGYKRDVKYLAKQMLIRGYAFAGACKDAFPNYLRLSIHNSIGEHKVSMSLLNTKTGFTTPWHCSVALLADGEWISAPMGDFKKDPKFEVVFENGRPSYFQEKTVEFFPNAEVEIETCASSSVDDIEEEKHIAITKTASFQGSRFIRKDHEHVLRVWRFFVGFKSNAVEL</sequence>
<dbReference type="OrthoDB" id="429813at2759"/>
<reference evidence="1" key="1">
    <citation type="journal article" date="2020" name="Stud. Mycol.">
        <title>101 Dothideomycetes genomes: a test case for predicting lifestyles and emergence of pathogens.</title>
        <authorList>
            <person name="Haridas S."/>
            <person name="Albert R."/>
            <person name="Binder M."/>
            <person name="Bloem J."/>
            <person name="Labutti K."/>
            <person name="Salamov A."/>
            <person name="Andreopoulos B."/>
            <person name="Baker S."/>
            <person name="Barry K."/>
            <person name="Bills G."/>
            <person name="Bluhm B."/>
            <person name="Cannon C."/>
            <person name="Castanera R."/>
            <person name="Culley D."/>
            <person name="Daum C."/>
            <person name="Ezra D."/>
            <person name="Gonzalez J."/>
            <person name="Henrissat B."/>
            <person name="Kuo A."/>
            <person name="Liang C."/>
            <person name="Lipzen A."/>
            <person name="Lutzoni F."/>
            <person name="Magnuson J."/>
            <person name="Mondo S."/>
            <person name="Nolan M."/>
            <person name="Ohm R."/>
            <person name="Pangilinan J."/>
            <person name="Park H.-J."/>
            <person name="Ramirez L."/>
            <person name="Alfaro M."/>
            <person name="Sun H."/>
            <person name="Tritt A."/>
            <person name="Yoshinaga Y."/>
            <person name="Zwiers L.-H."/>
            <person name="Turgeon B."/>
            <person name="Goodwin S."/>
            <person name="Spatafora J."/>
            <person name="Crous P."/>
            <person name="Grigoriev I."/>
        </authorList>
    </citation>
    <scope>NUCLEOTIDE SEQUENCE</scope>
    <source>
        <strain evidence="1">CBS 161.51</strain>
    </source>
</reference>
<name>A0A6A5SZA7_9PLEO</name>
<dbReference type="InterPro" id="IPR007817">
    <property type="entry name" value="Isocyanide_synthase_DIT1"/>
</dbReference>
<dbReference type="PANTHER" id="PTHR37285:SF5">
    <property type="entry name" value="SPORE WALL MATURATION PROTEIN DIT1"/>
    <property type="match status" value="1"/>
</dbReference>